<proteinExistence type="predicted"/>
<comment type="caution">
    <text evidence="1">The sequence shown here is derived from an EMBL/GenBank/DDBJ whole genome shotgun (WGS) entry which is preliminary data.</text>
</comment>
<sequence length="116" mass="13496">SKNFRISALKEHTKTKDHIDSSKNDILLNKFKQLTHLGRTIEAPYLIFENYLIIYENNTYARELLFSISTTIEKSIWEELSLAMTIGITVDESTDISTESHIIIYVKYLIDDIIKI</sequence>
<organism evidence="1 2">
    <name type="scientific">Cetraspora pellucida</name>
    <dbReference type="NCBI Taxonomy" id="1433469"/>
    <lineage>
        <taxon>Eukaryota</taxon>
        <taxon>Fungi</taxon>
        <taxon>Fungi incertae sedis</taxon>
        <taxon>Mucoromycota</taxon>
        <taxon>Glomeromycotina</taxon>
        <taxon>Glomeromycetes</taxon>
        <taxon>Diversisporales</taxon>
        <taxon>Gigasporaceae</taxon>
        <taxon>Cetraspora</taxon>
    </lineage>
</organism>
<gene>
    <name evidence="1" type="ORF">CPELLU_LOCUS8087</name>
</gene>
<evidence type="ECO:0000313" key="2">
    <source>
        <dbReference type="Proteomes" id="UP000789759"/>
    </source>
</evidence>
<dbReference type="Proteomes" id="UP000789759">
    <property type="component" value="Unassembled WGS sequence"/>
</dbReference>
<keyword evidence="2" id="KW-1185">Reference proteome</keyword>
<evidence type="ECO:0000313" key="1">
    <source>
        <dbReference type="EMBL" id="CAG8624438.1"/>
    </source>
</evidence>
<accession>A0A9N9D6C6</accession>
<dbReference type="EMBL" id="CAJVQA010005612">
    <property type="protein sequence ID" value="CAG8624438.1"/>
    <property type="molecule type" value="Genomic_DNA"/>
</dbReference>
<feature type="non-terminal residue" evidence="1">
    <location>
        <position position="116"/>
    </location>
</feature>
<dbReference type="AlphaFoldDB" id="A0A9N9D6C6"/>
<protein>
    <submittedName>
        <fullName evidence="1">14315_t:CDS:1</fullName>
    </submittedName>
</protein>
<dbReference type="OrthoDB" id="2431784at2759"/>
<name>A0A9N9D6C6_9GLOM</name>
<reference evidence="1" key="1">
    <citation type="submission" date="2021-06" db="EMBL/GenBank/DDBJ databases">
        <authorList>
            <person name="Kallberg Y."/>
            <person name="Tangrot J."/>
            <person name="Rosling A."/>
        </authorList>
    </citation>
    <scope>NUCLEOTIDE SEQUENCE</scope>
    <source>
        <strain evidence="1">FL966</strain>
    </source>
</reference>